<comment type="caution">
    <text evidence="1">The sequence shown here is derived from an EMBL/GenBank/DDBJ whole genome shotgun (WGS) entry which is preliminary data.</text>
</comment>
<sequence>MAQERKLREDRDYFDKNRAKVRVALDRQKAFSQQVFTEDMQGKKKTLFAHEKDAFSQMSLEDLIHEAWNIDETVWSGTPARAKAFLSALGARIVRCGGFSDVISDPSEYPDDIG</sequence>
<reference evidence="2" key="1">
    <citation type="submission" date="2017-09" db="EMBL/GenBank/DDBJ databases">
        <title>Depth-based differentiation of microbial function through sediment-hosted aquifers and enrichment of novel symbionts in the deep terrestrial subsurface.</title>
        <authorList>
            <person name="Probst A.J."/>
            <person name="Ladd B."/>
            <person name="Jarett J.K."/>
            <person name="Geller-Mcgrath D.E."/>
            <person name="Sieber C.M.K."/>
            <person name="Emerson J.B."/>
            <person name="Anantharaman K."/>
            <person name="Thomas B.C."/>
            <person name="Malmstrom R."/>
            <person name="Stieglmeier M."/>
            <person name="Klingl A."/>
            <person name="Woyke T."/>
            <person name="Ryan C.M."/>
            <person name="Banfield J.F."/>
        </authorList>
    </citation>
    <scope>NUCLEOTIDE SEQUENCE [LARGE SCALE GENOMIC DNA]</scope>
</reference>
<dbReference type="Proteomes" id="UP000229315">
    <property type="component" value="Unassembled WGS sequence"/>
</dbReference>
<accession>A0A2H0UFP6</accession>
<evidence type="ECO:0000313" key="1">
    <source>
        <dbReference type="EMBL" id="PIR85190.1"/>
    </source>
</evidence>
<organism evidence="1 2">
    <name type="scientific">Candidatus Kaiserbacteria bacterium CG10_big_fil_rev_8_21_14_0_10_45_20</name>
    <dbReference type="NCBI Taxonomy" id="1974607"/>
    <lineage>
        <taxon>Bacteria</taxon>
        <taxon>Candidatus Kaiseribacteriota</taxon>
    </lineage>
</organism>
<dbReference type="AlphaFoldDB" id="A0A2H0UFP6"/>
<name>A0A2H0UFP6_9BACT</name>
<gene>
    <name evidence="1" type="ORF">COU15_02165</name>
</gene>
<dbReference type="EMBL" id="PFBH01000014">
    <property type="protein sequence ID" value="PIR85190.1"/>
    <property type="molecule type" value="Genomic_DNA"/>
</dbReference>
<protein>
    <submittedName>
        <fullName evidence="1">Uncharacterized protein</fullName>
    </submittedName>
</protein>
<proteinExistence type="predicted"/>
<evidence type="ECO:0000313" key="2">
    <source>
        <dbReference type="Proteomes" id="UP000229315"/>
    </source>
</evidence>